<organism evidence="11 12">
    <name type="scientific">Parathielavia hyrcaniae</name>
    <dbReference type="NCBI Taxonomy" id="113614"/>
    <lineage>
        <taxon>Eukaryota</taxon>
        <taxon>Fungi</taxon>
        <taxon>Dikarya</taxon>
        <taxon>Ascomycota</taxon>
        <taxon>Pezizomycotina</taxon>
        <taxon>Sordariomycetes</taxon>
        <taxon>Sordariomycetidae</taxon>
        <taxon>Sordariales</taxon>
        <taxon>Chaetomiaceae</taxon>
        <taxon>Parathielavia</taxon>
    </lineage>
</organism>
<proteinExistence type="inferred from homology"/>
<evidence type="ECO:0000256" key="7">
    <source>
        <dbReference type="ARBA" id="ARBA00023596"/>
    </source>
</evidence>
<keyword evidence="5 11" id="KW-0418">Kinase</keyword>
<dbReference type="FunFam" id="1.10.510.10:FF:000078">
    <property type="entry name" value="Serine/threonine-protein kinase PRP4 homolog"/>
    <property type="match status" value="1"/>
</dbReference>
<comment type="caution">
    <text evidence="11">The sequence shown here is derived from an EMBL/GenBank/DDBJ whole genome shotgun (WGS) entry which is preliminary data.</text>
</comment>
<dbReference type="PANTHER" id="PTHR24058">
    <property type="entry name" value="DUAL SPECIFICITY PROTEIN KINASE"/>
    <property type="match status" value="1"/>
</dbReference>
<dbReference type="PANTHER" id="PTHR24058:SF103">
    <property type="entry name" value="SERINE_THREONINE-PROTEIN KINASE PRP4 HOMOLOG"/>
    <property type="match status" value="1"/>
</dbReference>
<evidence type="ECO:0000313" key="11">
    <source>
        <dbReference type="EMBL" id="KAK4100917.1"/>
    </source>
</evidence>
<reference evidence="11" key="1">
    <citation type="journal article" date="2023" name="Mol. Phylogenet. Evol.">
        <title>Genome-scale phylogeny and comparative genomics of the fungal order Sordariales.</title>
        <authorList>
            <person name="Hensen N."/>
            <person name="Bonometti L."/>
            <person name="Westerberg I."/>
            <person name="Brannstrom I.O."/>
            <person name="Guillou S."/>
            <person name="Cros-Aarteil S."/>
            <person name="Calhoun S."/>
            <person name="Haridas S."/>
            <person name="Kuo A."/>
            <person name="Mondo S."/>
            <person name="Pangilinan J."/>
            <person name="Riley R."/>
            <person name="LaButti K."/>
            <person name="Andreopoulos B."/>
            <person name="Lipzen A."/>
            <person name="Chen C."/>
            <person name="Yan M."/>
            <person name="Daum C."/>
            <person name="Ng V."/>
            <person name="Clum A."/>
            <person name="Steindorff A."/>
            <person name="Ohm R.A."/>
            <person name="Martin F."/>
            <person name="Silar P."/>
            <person name="Natvig D.O."/>
            <person name="Lalanne C."/>
            <person name="Gautier V."/>
            <person name="Ament-Velasquez S.L."/>
            <person name="Kruys A."/>
            <person name="Hutchinson M.I."/>
            <person name="Powell A.J."/>
            <person name="Barry K."/>
            <person name="Miller A.N."/>
            <person name="Grigoriev I.V."/>
            <person name="Debuchy R."/>
            <person name="Gladieux P."/>
            <person name="Hiltunen Thoren M."/>
            <person name="Johannesson H."/>
        </authorList>
    </citation>
    <scope>NUCLEOTIDE SEQUENCE</scope>
    <source>
        <strain evidence="11">CBS 757.83</strain>
    </source>
</reference>
<dbReference type="SMART" id="SM00220">
    <property type="entry name" value="S_TKc"/>
    <property type="match status" value="1"/>
</dbReference>
<sequence length="811" mass="90360">MVSPALSSDEGEIVEATPLPRSEENGDVDRTGRHRGRFPSRTPDTDLPSRDSADAPRQRSCSPRAWKRPRDDHCDRRDTRQFRVHYETNPREERRHYRDLDRPTSRGSDRYDDRSNGQYISRDPAPARARGHRADVGSDRRNDGYPDKRAWTRSRSPRGRGDRGRRDGGHHRADLRPGEDMYSAQAERRPQDGFMSKRATPKDSRGTWERDAKTDKGATVERGIKNLNISQTRAPAQHPEPDMDWDPDTAVDEEAAVQAEIERRRRAREAALKRSIGAPNPAVQAAQAGDKAASSPAFTRPSTPGPHRVEGATPLSNGPSSPGLSPGRVQEALSPGVFNFAADQALINAHRETKAFDEDGPSAADYDPIADMKEDERRDEMRHGNVGLHGEPRRASLIEPAAPTAPEKEPEGAAKKDEEEDDFDMFAEDFADKFAAPATSTQDAAQEARVPQPGGGGGILEGDDKEGYYKIRPGELLDGRYQVSTTLGRGMFSGVAQAIDVATKRPVAIKIMRNNDALRKGGFTEIAILEKLNAADPDDKKHIVRFERSFEYKGHLCMAFENLSMNLREVLKKFGNNVGINLNATRAYAYQIFLALGHMRKCSIIHADLKPDNILVNEARNLLKICDLGTAIDRSDAATAATEPMPYLVSRFYRAPEIILGVPFDYAVDMWSIGCTLYELYTGKILFTGENNNQMLKNIMEIRGKLSAKLYRRGELAHNHFDELGNFISVERDRITGKTTVRTLATVKPTRDLRTRLLAASAGMSDAESRELNHFVDLLERCLTLNPDKRLAPAEALRHPFFTHPVHAVLG</sequence>
<feature type="compositionally biased region" description="Basic and acidic residues" evidence="9">
    <location>
        <begin position="132"/>
        <end position="150"/>
    </location>
</feature>
<keyword evidence="3" id="KW-0808">Transferase</keyword>
<dbReference type="EC" id="2.7.11.1" evidence="1"/>
<dbReference type="SUPFAM" id="SSF56112">
    <property type="entry name" value="Protein kinase-like (PK-like)"/>
    <property type="match status" value="1"/>
</dbReference>
<dbReference type="PROSITE" id="PS00108">
    <property type="entry name" value="PROTEIN_KINASE_ST"/>
    <property type="match status" value="1"/>
</dbReference>
<feature type="domain" description="Protein kinase" evidence="10">
    <location>
        <begin position="481"/>
        <end position="802"/>
    </location>
</feature>
<feature type="region of interest" description="Disordered" evidence="9">
    <location>
        <begin position="1"/>
        <end position="253"/>
    </location>
</feature>
<keyword evidence="12" id="KW-1185">Reference proteome</keyword>
<evidence type="ECO:0000256" key="1">
    <source>
        <dbReference type="ARBA" id="ARBA00012513"/>
    </source>
</evidence>
<comment type="similarity">
    <text evidence="7">Belongs to the protein kinase superfamily. CMGC Ser/Thr protein kinase family.</text>
</comment>
<feature type="compositionally biased region" description="Basic and acidic residues" evidence="9">
    <location>
        <begin position="43"/>
        <end position="57"/>
    </location>
</feature>
<dbReference type="EMBL" id="MU863638">
    <property type="protein sequence ID" value="KAK4100917.1"/>
    <property type="molecule type" value="Genomic_DNA"/>
</dbReference>
<dbReference type="AlphaFoldDB" id="A0AAN6T1T5"/>
<dbReference type="Gene3D" id="3.30.200.20">
    <property type="entry name" value="Phosphorylase Kinase, domain 1"/>
    <property type="match status" value="1"/>
</dbReference>
<keyword evidence="4 8" id="KW-0547">Nucleotide-binding</keyword>
<evidence type="ECO:0000256" key="8">
    <source>
        <dbReference type="PROSITE-ProRule" id="PRU10141"/>
    </source>
</evidence>
<feature type="compositionally biased region" description="Basic and acidic residues" evidence="9">
    <location>
        <begin position="159"/>
        <end position="179"/>
    </location>
</feature>
<evidence type="ECO:0000313" key="12">
    <source>
        <dbReference type="Proteomes" id="UP001305647"/>
    </source>
</evidence>
<dbReference type="InterPro" id="IPR008271">
    <property type="entry name" value="Ser/Thr_kinase_AS"/>
</dbReference>
<dbReference type="InterPro" id="IPR044092">
    <property type="entry name" value="STKc_PRP4"/>
</dbReference>
<dbReference type="Gene3D" id="1.10.510.10">
    <property type="entry name" value="Transferase(Phosphotransferase) domain 1"/>
    <property type="match status" value="1"/>
</dbReference>
<keyword evidence="6 8" id="KW-0067">ATP-binding</keyword>
<feature type="compositionally biased region" description="Basic and acidic residues" evidence="9">
    <location>
        <begin position="68"/>
        <end position="115"/>
    </location>
</feature>
<evidence type="ECO:0000256" key="2">
    <source>
        <dbReference type="ARBA" id="ARBA00022527"/>
    </source>
</evidence>
<feature type="compositionally biased region" description="Basic and acidic residues" evidence="9">
    <location>
        <begin position="200"/>
        <end position="224"/>
    </location>
</feature>
<dbReference type="PROSITE" id="PS00107">
    <property type="entry name" value="PROTEIN_KINASE_ATP"/>
    <property type="match status" value="1"/>
</dbReference>
<dbReference type="CDD" id="cd14135">
    <property type="entry name" value="STKc_PRP4"/>
    <property type="match status" value="1"/>
</dbReference>
<dbReference type="InterPro" id="IPR050494">
    <property type="entry name" value="Ser_Thr_dual-spec_kinase"/>
</dbReference>
<keyword evidence="2" id="KW-0723">Serine/threonine-protein kinase</keyword>
<feature type="region of interest" description="Disordered" evidence="9">
    <location>
        <begin position="438"/>
        <end position="464"/>
    </location>
</feature>
<dbReference type="InterPro" id="IPR011009">
    <property type="entry name" value="Kinase-like_dom_sf"/>
</dbReference>
<feature type="binding site" evidence="8">
    <location>
        <position position="510"/>
    </location>
    <ligand>
        <name>ATP</name>
        <dbReference type="ChEBI" id="CHEBI:30616"/>
    </ligand>
</feature>
<feature type="compositionally biased region" description="Basic and acidic residues" evidence="9">
    <location>
        <begin position="21"/>
        <end position="31"/>
    </location>
</feature>
<feature type="compositionally biased region" description="Low complexity" evidence="9">
    <location>
        <begin position="314"/>
        <end position="327"/>
    </location>
</feature>
<name>A0AAN6T1T5_9PEZI</name>
<gene>
    <name evidence="11" type="ORF">N658DRAFT_516411</name>
</gene>
<dbReference type="GO" id="GO:0004674">
    <property type="term" value="F:protein serine/threonine kinase activity"/>
    <property type="evidence" value="ECO:0007669"/>
    <property type="project" value="UniProtKB-KW"/>
</dbReference>
<dbReference type="InterPro" id="IPR000719">
    <property type="entry name" value="Prot_kinase_dom"/>
</dbReference>
<dbReference type="Pfam" id="PF00069">
    <property type="entry name" value="Pkinase"/>
    <property type="match status" value="1"/>
</dbReference>
<accession>A0AAN6T1T5</accession>
<dbReference type="Proteomes" id="UP001305647">
    <property type="component" value="Unassembled WGS sequence"/>
</dbReference>
<dbReference type="InterPro" id="IPR017441">
    <property type="entry name" value="Protein_kinase_ATP_BS"/>
</dbReference>
<reference evidence="11" key="2">
    <citation type="submission" date="2023-05" db="EMBL/GenBank/DDBJ databases">
        <authorList>
            <consortium name="Lawrence Berkeley National Laboratory"/>
            <person name="Steindorff A."/>
            <person name="Hensen N."/>
            <person name="Bonometti L."/>
            <person name="Westerberg I."/>
            <person name="Brannstrom I.O."/>
            <person name="Guillou S."/>
            <person name="Cros-Aarteil S."/>
            <person name="Calhoun S."/>
            <person name="Haridas S."/>
            <person name="Kuo A."/>
            <person name="Mondo S."/>
            <person name="Pangilinan J."/>
            <person name="Riley R."/>
            <person name="Labutti K."/>
            <person name="Andreopoulos B."/>
            <person name="Lipzen A."/>
            <person name="Chen C."/>
            <person name="Yanf M."/>
            <person name="Daum C."/>
            <person name="Ng V."/>
            <person name="Clum A."/>
            <person name="Ohm R."/>
            <person name="Martin F."/>
            <person name="Silar P."/>
            <person name="Natvig D."/>
            <person name="Lalanne C."/>
            <person name="Gautier V."/>
            <person name="Ament-Velasquez S.L."/>
            <person name="Kruys A."/>
            <person name="Hutchinson M.I."/>
            <person name="Powell A.J."/>
            <person name="Barry K."/>
            <person name="Miller A.N."/>
            <person name="Grigoriev I.V."/>
            <person name="Debuchy R."/>
            <person name="Gladieux P."/>
            <person name="Thoren M.H."/>
            <person name="Johannesson H."/>
        </authorList>
    </citation>
    <scope>NUCLEOTIDE SEQUENCE</scope>
    <source>
        <strain evidence="11">CBS 757.83</strain>
    </source>
</reference>
<evidence type="ECO:0000256" key="4">
    <source>
        <dbReference type="ARBA" id="ARBA00022741"/>
    </source>
</evidence>
<feature type="compositionally biased region" description="Acidic residues" evidence="9">
    <location>
        <begin position="242"/>
        <end position="253"/>
    </location>
</feature>
<evidence type="ECO:0000259" key="10">
    <source>
        <dbReference type="PROSITE" id="PS50011"/>
    </source>
</evidence>
<feature type="region of interest" description="Disordered" evidence="9">
    <location>
        <begin position="265"/>
        <end position="330"/>
    </location>
</feature>
<protein>
    <recommendedName>
        <fullName evidence="1">non-specific serine/threonine protein kinase</fullName>
        <ecNumber evidence="1">2.7.11.1</ecNumber>
    </recommendedName>
</protein>
<dbReference type="GO" id="GO:0005524">
    <property type="term" value="F:ATP binding"/>
    <property type="evidence" value="ECO:0007669"/>
    <property type="project" value="UniProtKB-UniRule"/>
</dbReference>
<dbReference type="PROSITE" id="PS50011">
    <property type="entry name" value="PROTEIN_KINASE_DOM"/>
    <property type="match status" value="1"/>
</dbReference>
<feature type="compositionally biased region" description="Basic and acidic residues" evidence="9">
    <location>
        <begin position="406"/>
        <end position="417"/>
    </location>
</feature>
<evidence type="ECO:0000256" key="5">
    <source>
        <dbReference type="ARBA" id="ARBA00022777"/>
    </source>
</evidence>
<evidence type="ECO:0000256" key="3">
    <source>
        <dbReference type="ARBA" id="ARBA00022679"/>
    </source>
</evidence>
<feature type="compositionally biased region" description="Low complexity" evidence="9">
    <location>
        <begin position="281"/>
        <end position="297"/>
    </location>
</feature>
<evidence type="ECO:0000256" key="6">
    <source>
        <dbReference type="ARBA" id="ARBA00022840"/>
    </source>
</evidence>
<feature type="region of interest" description="Disordered" evidence="9">
    <location>
        <begin position="399"/>
        <end position="420"/>
    </location>
</feature>
<evidence type="ECO:0000256" key="9">
    <source>
        <dbReference type="SAM" id="MobiDB-lite"/>
    </source>
</evidence>
<dbReference type="GO" id="GO:0045292">
    <property type="term" value="P:mRNA cis splicing, via spliceosome"/>
    <property type="evidence" value="ECO:0007669"/>
    <property type="project" value="InterPro"/>
</dbReference>